<gene>
    <name evidence="3" type="ORF">AVCANL283_05710</name>
</gene>
<dbReference type="Proteomes" id="UP000786183">
    <property type="component" value="Unassembled WGS sequence"/>
</dbReference>
<dbReference type="EMBL" id="JACGBB010000011">
    <property type="protein sequence ID" value="MBZ7987594.1"/>
    <property type="molecule type" value="Genomic_DNA"/>
</dbReference>
<feature type="signal peptide" evidence="1">
    <location>
        <begin position="1"/>
        <end position="18"/>
    </location>
</feature>
<dbReference type="Pfam" id="PF03724">
    <property type="entry name" value="META"/>
    <property type="match status" value="1"/>
</dbReference>
<dbReference type="InterPro" id="IPR005184">
    <property type="entry name" value="DUF306_Meta_HslJ"/>
</dbReference>
<dbReference type="InterPro" id="IPR038670">
    <property type="entry name" value="HslJ-like_sf"/>
</dbReference>
<dbReference type="PROSITE" id="PS51257">
    <property type="entry name" value="PROKAR_LIPOPROTEIN"/>
    <property type="match status" value="1"/>
</dbReference>
<keyword evidence="1" id="KW-0732">Signal</keyword>
<feature type="domain" description="DUF306" evidence="2">
    <location>
        <begin position="32"/>
        <end position="108"/>
    </location>
</feature>
<protein>
    <submittedName>
        <fullName evidence="3">META domain-containing protein</fullName>
    </submittedName>
</protein>
<reference evidence="3 4" key="1">
    <citation type="submission" date="2020-07" db="EMBL/GenBank/DDBJ databases">
        <title>Transfer of Campylobacter canadensis to the novel genus Avispirillum gen. nov., that also includes two novel species recovered from migratory waterfowl: Avispirillum anseris sp. nov. and Avispirillum brantae sp. nov.</title>
        <authorList>
            <person name="Miller W.G."/>
            <person name="Chapman M.H."/>
            <person name="Yee E."/>
            <person name="Inglis G.D."/>
        </authorList>
    </citation>
    <scope>NUCLEOTIDE SEQUENCE [LARGE SCALE GENOMIC DNA]</scope>
    <source>
        <strain evidence="3 4">L283</strain>
    </source>
</reference>
<dbReference type="Gene3D" id="2.40.128.270">
    <property type="match status" value="1"/>
</dbReference>
<evidence type="ECO:0000256" key="1">
    <source>
        <dbReference type="SAM" id="SignalP"/>
    </source>
</evidence>
<accession>A0ABS7WUJ5</accession>
<dbReference type="RefSeq" id="WP_172233816.1">
    <property type="nucleotide sequence ID" value="NZ_CP035946.1"/>
</dbReference>
<evidence type="ECO:0000259" key="2">
    <source>
        <dbReference type="Pfam" id="PF03724"/>
    </source>
</evidence>
<organism evidence="3 4">
    <name type="scientific">Campylobacter canadensis</name>
    <dbReference type="NCBI Taxonomy" id="449520"/>
    <lineage>
        <taxon>Bacteria</taxon>
        <taxon>Pseudomonadati</taxon>
        <taxon>Campylobacterota</taxon>
        <taxon>Epsilonproteobacteria</taxon>
        <taxon>Campylobacterales</taxon>
        <taxon>Campylobacteraceae</taxon>
        <taxon>Campylobacter</taxon>
    </lineage>
</organism>
<name>A0ABS7WUJ5_9BACT</name>
<sequence length="126" mass="14184">MKKILLFTLCALIFTACTKEKALNLLKPENKEYKIAQIINKTTNEVYNAGSNWGFSVDNNRFGLYVGCNRIFGELLDGFSFDKVASTKMLCDAASMKVEDFVLSNLKDLKFGGSFLENNAMKILFK</sequence>
<comment type="caution">
    <text evidence="3">The sequence shown here is derived from an EMBL/GenBank/DDBJ whole genome shotgun (WGS) entry which is preliminary data.</text>
</comment>
<feature type="chain" id="PRO_5045560994" evidence="1">
    <location>
        <begin position="19"/>
        <end position="126"/>
    </location>
</feature>
<proteinExistence type="predicted"/>
<keyword evidence="4" id="KW-1185">Reference proteome</keyword>
<evidence type="ECO:0000313" key="4">
    <source>
        <dbReference type="Proteomes" id="UP000786183"/>
    </source>
</evidence>
<evidence type="ECO:0000313" key="3">
    <source>
        <dbReference type="EMBL" id="MBZ7987594.1"/>
    </source>
</evidence>